<evidence type="ECO:0000313" key="2">
    <source>
        <dbReference type="Proteomes" id="UP001239111"/>
    </source>
</evidence>
<proteinExistence type="predicted"/>
<reference evidence="1" key="1">
    <citation type="submission" date="2023-04" db="EMBL/GenBank/DDBJ databases">
        <title>A chromosome-level genome assembly of the parasitoid wasp Eretmocerus hayati.</title>
        <authorList>
            <person name="Zhong Y."/>
            <person name="Liu S."/>
            <person name="Liu Y."/>
        </authorList>
    </citation>
    <scope>NUCLEOTIDE SEQUENCE</scope>
    <source>
        <strain evidence="1">ZJU_SS_LIU_2023</strain>
    </source>
</reference>
<protein>
    <submittedName>
        <fullName evidence="1">Uncharacterized protein</fullName>
    </submittedName>
</protein>
<organism evidence="1 2">
    <name type="scientific">Eretmocerus hayati</name>
    <dbReference type="NCBI Taxonomy" id="131215"/>
    <lineage>
        <taxon>Eukaryota</taxon>
        <taxon>Metazoa</taxon>
        <taxon>Ecdysozoa</taxon>
        <taxon>Arthropoda</taxon>
        <taxon>Hexapoda</taxon>
        <taxon>Insecta</taxon>
        <taxon>Pterygota</taxon>
        <taxon>Neoptera</taxon>
        <taxon>Endopterygota</taxon>
        <taxon>Hymenoptera</taxon>
        <taxon>Apocrita</taxon>
        <taxon>Proctotrupomorpha</taxon>
        <taxon>Chalcidoidea</taxon>
        <taxon>Aphelinidae</taxon>
        <taxon>Aphelininae</taxon>
        <taxon>Eretmocerus</taxon>
    </lineage>
</organism>
<dbReference type="Proteomes" id="UP001239111">
    <property type="component" value="Chromosome 3"/>
</dbReference>
<sequence length="442" mass="50971">MTTVLCEEYFLLRPHLSIQLAEMVKNLFGCHECVPPFEVWTNLQKQSLGICFLELDFPGPSAKSRVGDSAINEIRVIARAIEGYRLRFIGAATFCPVFPFIYQALDDDAPQSLSFLRCLNELRTPNDKILKEFLERIEYLDDGVGVGTVTPEMLAYLKDIFEDPIFKNEAWLLMRKKHRVCMSNTVEVAWSSRALIHRFWTPSKAKPLTLPEKLFPWLNSYKMDWRGPLWISEKFIGEPVRYGMLFNVMKETHVADVRDDLGVEIWGHNDKGKDVIMKRMCRRRKSYTPEMFARSLSPQWPEGRDQDIEIYEGYTDFSLQYTKEWKPVVGQAALVKLPNRPVWPCLITKVADRGDIFVELLPRMKPPSVLEVSSKQVTKYLSDVPRSILPTLGRIDLVMRYAISIIEAEGAGTTLDTYEESKFFYNNHVVKSIEASIHELAL</sequence>
<dbReference type="EMBL" id="CM056743">
    <property type="protein sequence ID" value="KAJ8674553.1"/>
    <property type="molecule type" value="Genomic_DNA"/>
</dbReference>
<keyword evidence="2" id="KW-1185">Reference proteome</keyword>
<evidence type="ECO:0000313" key="1">
    <source>
        <dbReference type="EMBL" id="KAJ8674553.1"/>
    </source>
</evidence>
<gene>
    <name evidence="1" type="ORF">QAD02_005815</name>
</gene>
<comment type="caution">
    <text evidence="1">The sequence shown here is derived from an EMBL/GenBank/DDBJ whole genome shotgun (WGS) entry which is preliminary data.</text>
</comment>
<accession>A0ACC2NUL9</accession>
<name>A0ACC2NUL9_9HYME</name>